<dbReference type="AlphaFoldDB" id="A0A1I5VCG6"/>
<gene>
    <name evidence="1" type="ORF">SAMN04488047_12919</name>
</gene>
<name>A0A1I5VCG6_9RHOB</name>
<sequence length="339" mass="38521">MERRTPRDMDFEERIAEFTAGFDYENDPAVTLVDLVRSAGEFLARITGPEAVDQGMKFVIGGLALTEGADWREALEAEEHGAYAVWPLGQMLHDLSAYAHYGIDLTAREHETEDQIAARLRERVERAEEFLALCPLEAWLGETRSPQLETTVLLARNRWALDHDRPVEPEALAVFGGVKMSRMRNMLAGKNATFHRENGLIPAHEAKSWLEGRDSFFPSIWRSARPVHNGKVLTLSYVHPLFVPQARDGSIFHPGLERRNGFTVGEKGREFQVSTFEDALRELQEMPIPAWRRPSPGRGGWGIVRGTTWARMNWEELDSRARSEMELRKLAEEGDDEDV</sequence>
<dbReference type="EMBL" id="FOXA01000029">
    <property type="protein sequence ID" value="SFQ05199.1"/>
    <property type="molecule type" value="Genomic_DNA"/>
</dbReference>
<keyword evidence="2" id="KW-1185">Reference proteome</keyword>
<dbReference type="STRING" id="441119.SAMN04488047_12919"/>
<evidence type="ECO:0000313" key="1">
    <source>
        <dbReference type="EMBL" id="SFQ05199.1"/>
    </source>
</evidence>
<dbReference type="Proteomes" id="UP000199356">
    <property type="component" value="Unassembled WGS sequence"/>
</dbReference>
<protein>
    <submittedName>
        <fullName evidence="1">Uncharacterized protein</fullName>
    </submittedName>
</protein>
<organism evidence="1 2">
    <name type="scientific">Tranquillimonas alkanivorans</name>
    <dbReference type="NCBI Taxonomy" id="441119"/>
    <lineage>
        <taxon>Bacteria</taxon>
        <taxon>Pseudomonadati</taxon>
        <taxon>Pseudomonadota</taxon>
        <taxon>Alphaproteobacteria</taxon>
        <taxon>Rhodobacterales</taxon>
        <taxon>Roseobacteraceae</taxon>
        <taxon>Tranquillimonas</taxon>
    </lineage>
</organism>
<proteinExistence type="predicted"/>
<evidence type="ECO:0000313" key="2">
    <source>
        <dbReference type="Proteomes" id="UP000199356"/>
    </source>
</evidence>
<reference evidence="1 2" key="1">
    <citation type="submission" date="2016-10" db="EMBL/GenBank/DDBJ databases">
        <authorList>
            <person name="de Groot N.N."/>
        </authorList>
    </citation>
    <scope>NUCLEOTIDE SEQUENCE [LARGE SCALE GENOMIC DNA]</scope>
    <source>
        <strain evidence="1 2">DSM 19547</strain>
    </source>
</reference>
<accession>A0A1I5VCG6</accession>